<feature type="compositionally biased region" description="Basic and acidic residues" evidence="1">
    <location>
        <begin position="1"/>
        <end position="18"/>
    </location>
</feature>
<reference evidence="2" key="1">
    <citation type="thesis" date="2020" institute="ProQuest LLC" country="789 East Eisenhower Parkway, Ann Arbor, MI, USA">
        <title>Comparative Genomics and Chromosome Evolution.</title>
        <authorList>
            <person name="Mudd A.B."/>
        </authorList>
    </citation>
    <scope>NUCLEOTIDE SEQUENCE</scope>
    <source>
        <strain evidence="2">237g6f4</strain>
        <tissue evidence="2">Blood</tissue>
    </source>
</reference>
<dbReference type="AlphaFoldDB" id="A0AAV7B063"/>
<dbReference type="Pfam" id="PF14646">
    <property type="entry name" value="MYCBPAP"/>
    <property type="match status" value="1"/>
</dbReference>
<feature type="region of interest" description="Disordered" evidence="1">
    <location>
        <begin position="349"/>
        <end position="373"/>
    </location>
</feature>
<feature type="region of interest" description="Disordered" evidence="1">
    <location>
        <begin position="55"/>
        <end position="112"/>
    </location>
</feature>
<dbReference type="EMBL" id="WNYA01000006">
    <property type="protein sequence ID" value="KAG8565025.1"/>
    <property type="molecule type" value="Genomic_DNA"/>
</dbReference>
<protein>
    <recommendedName>
        <fullName evidence="4">MYCBP-associated protein</fullName>
    </recommendedName>
</protein>
<feature type="region of interest" description="Disordered" evidence="1">
    <location>
        <begin position="278"/>
        <end position="299"/>
    </location>
</feature>
<evidence type="ECO:0000313" key="3">
    <source>
        <dbReference type="Proteomes" id="UP000824782"/>
    </source>
</evidence>
<sequence length="534" mass="60017">MANKPGKRESRTRTPTDKKKLKGSEQSSSPVAEQTEPTLSRVLKGDEILALAIKLEDLEKLHPPRRPKEEQKSSVRKQILIRKHHDQDQGRKRRLLVARPVPPESAGKGPAFSGVEVPLCDTRGELLPHNILGSLQELRREATARGDVQVAQLIPDAPQFDALGPYDGEGQLQQKTEAHLQKQDNALNNWTYHMDLRKRQLDSLSHQLGRPSDQLLMNLSEDFRRVQEERHLIDRSIPALEHGKGHHIGSEFWNLSEVIGDDVTGLTMTLTQCERGYPSPITHIGKPPGIRQETGSAERPPYHCTWDKSLYLQHRKEKLRAVMEELNFTKPDIDGLEVIGRGRTFTSVSAESVPITEEQQETPSEDKENQDPLSEFPDVVPDFVLGPSLLFCGQPAVWVENPMSYREKVGISTRITFEALAGEKASSVLEVVNNGSAAVWYEWRRLPHVTSLGNLHKEPRVQHFYFNTSAGVILPGEAQTFPFHFKSVTAGIFSESWEFCTHPVLLAGALIQVSLWGISLYEDKTAALREALQK</sequence>
<name>A0AAV7B063_ENGPU</name>
<evidence type="ECO:0000256" key="1">
    <source>
        <dbReference type="SAM" id="MobiDB-lite"/>
    </source>
</evidence>
<feature type="region of interest" description="Disordered" evidence="1">
    <location>
        <begin position="1"/>
        <end position="41"/>
    </location>
</feature>
<proteinExistence type="predicted"/>
<comment type="caution">
    <text evidence="2">The sequence shown here is derived from an EMBL/GenBank/DDBJ whole genome shotgun (WGS) entry which is preliminary data.</text>
</comment>
<gene>
    <name evidence="2" type="ORF">GDO81_012674</name>
</gene>
<feature type="compositionally biased region" description="Polar residues" evidence="1">
    <location>
        <begin position="24"/>
        <end position="38"/>
    </location>
</feature>
<evidence type="ECO:0008006" key="4">
    <source>
        <dbReference type="Google" id="ProtNLM"/>
    </source>
</evidence>
<dbReference type="InterPro" id="IPR013783">
    <property type="entry name" value="Ig-like_fold"/>
</dbReference>
<organism evidence="2 3">
    <name type="scientific">Engystomops pustulosus</name>
    <name type="common">Tungara frog</name>
    <name type="synonym">Physalaemus pustulosus</name>
    <dbReference type="NCBI Taxonomy" id="76066"/>
    <lineage>
        <taxon>Eukaryota</taxon>
        <taxon>Metazoa</taxon>
        <taxon>Chordata</taxon>
        <taxon>Craniata</taxon>
        <taxon>Vertebrata</taxon>
        <taxon>Euteleostomi</taxon>
        <taxon>Amphibia</taxon>
        <taxon>Batrachia</taxon>
        <taxon>Anura</taxon>
        <taxon>Neobatrachia</taxon>
        <taxon>Hyloidea</taxon>
        <taxon>Leptodactylidae</taxon>
        <taxon>Leiuperinae</taxon>
        <taxon>Engystomops</taxon>
    </lineage>
</organism>
<keyword evidence="3" id="KW-1185">Reference proteome</keyword>
<feature type="compositionally biased region" description="Basic and acidic residues" evidence="1">
    <location>
        <begin position="55"/>
        <end position="73"/>
    </location>
</feature>
<dbReference type="PANTHER" id="PTHR48421">
    <property type="entry name" value="MYCBP-ASSOCIATED PROTEIN"/>
    <property type="match status" value="1"/>
</dbReference>
<dbReference type="Proteomes" id="UP000824782">
    <property type="component" value="Unassembled WGS sequence"/>
</dbReference>
<accession>A0AAV7B063</accession>
<feature type="non-terminal residue" evidence="2">
    <location>
        <position position="534"/>
    </location>
</feature>
<evidence type="ECO:0000313" key="2">
    <source>
        <dbReference type="EMBL" id="KAG8565025.1"/>
    </source>
</evidence>
<dbReference type="PANTHER" id="PTHR48421:SF1">
    <property type="entry name" value="MYCBP-ASSOCIATED PROTEIN"/>
    <property type="match status" value="1"/>
</dbReference>
<dbReference type="InterPro" id="IPR032707">
    <property type="entry name" value="MYCBPAP"/>
</dbReference>
<dbReference type="Gene3D" id="2.60.40.10">
    <property type="entry name" value="Immunoglobulins"/>
    <property type="match status" value="1"/>
</dbReference>